<comment type="caution">
    <text evidence="1">The sequence shown here is derived from an EMBL/GenBank/DDBJ whole genome shotgun (WGS) entry which is preliminary data.</text>
</comment>
<protein>
    <submittedName>
        <fullName evidence="1">Uncharacterized protein</fullName>
    </submittedName>
</protein>
<organism evidence="1 2">
    <name type="scientific">Emticicia aquatica</name>
    <dbReference type="NCBI Taxonomy" id="1681835"/>
    <lineage>
        <taxon>Bacteria</taxon>
        <taxon>Pseudomonadati</taxon>
        <taxon>Bacteroidota</taxon>
        <taxon>Cytophagia</taxon>
        <taxon>Cytophagales</taxon>
        <taxon>Leadbetterellaceae</taxon>
        <taxon>Emticicia</taxon>
    </lineage>
</organism>
<dbReference type="Proteomes" id="UP000837932">
    <property type="component" value="Unassembled WGS sequence"/>
</dbReference>
<evidence type="ECO:0000313" key="1">
    <source>
        <dbReference type="EMBL" id="CAH0994841.1"/>
    </source>
</evidence>
<dbReference type="EMBL" id="CAKLPY010000001">
    <property type="protein sequence ID" value="CAH0994841.1"/>
    <property type="molecule type" value="Genomic_DNA"/>
</dbReference>
<sequence length="52" mass="6134">MRYSPINSENQSKQTINIFIGFDFMYQMSAIIFNQAVTFVTTLLQFHQEIVQ</sequence>
<keyword evidence="2" id="KW-1185">Reference proteome</keyword>
<reference evidence="1" key="1">
    <citation type="submission" date="2021-12" db="EMBL/GenBank/DDBJ databases">
        <authorList>
            <person name="Rodrigo-Torres L."/>
            <person name="Arahal R. D."/>
            <person name="Lucena T."/>
        </authorList>
    </citation>
    <scope>NUCLEOTIDE SEQUENCE</scope>
    <source>
        <strain evidence="1">CECT 8858</strain>
    </source>
</reference>
<evidence type="ECO:0000313" key="2">
    <source>
        <dbReference type="Proteomes" id="UP000837932"/>
    </source>
</evidence>
<accession>A0ABN8ESK1</accession>
<name>A0ABN8ESK1_9BACT</name>
<proteinExistence type="predicted"/>
<gene>
    <name evidence="1" type="ORF">EMA8858_00953</name>
</gene>